<keyword evidence="1" id="KW-0378">Hydrolase</keyword>
<keyword evidence="2" id="KW-1185">Reference proteome</keyword>
<dbReference type="Gene3D" id="3.40.50.300">
    <property type="entry name" value="P-loop containing nucleotide triphosphate hydrolases"/>
    <property type="match status" value="1"/>
</dbReference>
<sequence>MKGAVPPWPPWPQDTTAPPLQKLTELPLPNWLAEASSAQKGGAIRWEQLDEAATASAIQAQLLPIVLAGENAILVSEAKSGAEAFVYLMLASLQVSDQDPLTEEEPGPIALVLADTQETPAPVRDAAVIFWEAPNRPASGARRLKSPGEQS</sequence>
<comment type="caution">
    <text evidence="1">The sequence shown here is derived from an EMBL/GenBank/DDBJ whole genome shotgun (WGS) entry which is preliminary data.</text>
</comment>
<dbReference type="InterPro" id="IPR027417">
    <property type="entry name" value="P-loop_NTPase"/>
</dbReference>
<gene>
    <name evidence="1" type="ORF">SCF082_LOCUS11506</name>
</gene>
<organism evidence="1 2">
    <name type="scientific">Durusdinium trenchii</name>
    <dbReference type="NCBI Taxonomy" id="1381693"/>
    <lineage>
        <taxon>Eukaryota</taxon>
        <taxon>Sar</taxon>
        <taxon>Alveolata</taxon>
        <taxon>Dinophyceae</taxon>
        <taxon>Suessiales</taxon>
        <taxon>Symbiodiniaceae</taxon>
        <taxon>Durusdinium</taxon>
    </lineage>
</organism>
<keyword evidence="1" id="KW-0067">ATP-binding</keyword>
<keyword evidence="1" id="KW-0547">Nucleotide-binding</keyword>
<name>A0ABP0JDP4_9DINO</name>
<evidence type="ECO:0000313" key="2">
    <source>
        <dbReference type="Proteomes" id="UP001642464"/>
    </source>
</evidence>
<dbReference type="EMBL" id="CAXAMM010006803">
    <property type="protein sequence ID" value="CAK9012410.1"/>
    <property type="molecule type" value="Genomic_DNA"/>
</dbReference>
<proteinExistence type="predicted"/>
<accession>A0ABP0JDP4</accession>
<evidence type="ECO:0000313" key="1">
    <source>
        <dbReference type="EMBL" id="CAK9012410.1"/>
    </source>
</evidence>
<protein>
    <submittedName>
        <fullName evidence="1">Pre-mRNA-processing ATP-dependent RNA helicase PRP5</fullName>
    </submittedName>
</protein>
<reference evidence="1 2" key="1">
    <citation type="submission" date="2024-02" db="EMBL/GenBank/DDBJ databases">
        <authorList>
            <person name="Chen Y."/>
            <person name="Shah S."/>
            <person name="Dougan E. K."/>
            <person name="Thang M."/>
            <person name="Chan C."/>
        </authorList>
    </citation>
    <scope>NUCLEOTIDE SEQUENCE [LARGE SCALE GENOMIC DNA]</scope>
</reference>
<dbReference type="Proteomes" id="UP001642464">
    <property type="component" value="Unassembled WGS sequence"/>
</dbReference>
<dbReference type="GO" id="GO:0004386">
    <property type="term" value="F:helicase activity"/>
    <property type="evidence" value="ECO:0007669"/>
    <property type="project" value="UniProtKB-KW"/>
</dbReference>
<keyword evidence="1" id="KW-0347">Helicase</keyword>